<reference evidence="6 7" key="1">
    <citation type="journal article" date="2012" name="Nucleic Acids Res.">
        <title>Sequencing of the smallest Apicomplexan genome from the human pathogen Babesia microti.</title>
        <authorList>
            <person name="Cornillot E."/>
            <person name="Hadj-Kaddour K."/>
            <person name="Dassouli A."/>
            <person name="Noel B."/>
            <person name="Ranwez V."/>
            <person name="Vacherie B."/>
            <person name="Augagneur Y."/>
            <person name="Bres V."/>
            <person name="Duclos A."/>
            <person name="Randazzo S."/>
            <person name="Carcy B."/>
            <person name="Debierre-Grockiego F."/>
            <person name="Delbecq S."/>
            <person name="Moubri-Menage K."/>
            <person name="Shams-Eldin H."/>
            <person name="Usmani-Brown S."/>
            <person name="Bringaud F."/>
            <person name="Wincker P."/>
            <person name="Vivares C.P."/>
            <person name="Schwarz R.T."/>
            <person name="Schetters T.P."/>
            <person name="Krause P.J."/>
            <person name="Gorenflot A."/>
            <person name="Berry V."/>
            <person name="Barbe V."/>
            <person name="Ben Mamoun C."/>
        </authorList>
    </citation>
    <scope>NUCLEOTIDE SEQUENCE [LARGE SCALE GENOMIC DNA]</scope>
    <source>
        <strain evidence="6 7">RI</strain>
    </source>
</reference>
<keyword evidence="7" id="KW-1185">Reference proteome</keyword>
<dbReference type="PRINTS" id="PR00625">
    <property type="entry name" value="JDOMAIN"/>
</dbReference>
<dbReference type="KEGG" id="bmic:BMR1_03g00210"/>
<keyword evidence="3" id="KW-1133">Transmembrane helix</keyword>
<dbReference type="Pfam" id="PF09320">
    <property type="entry name" value="DUF1977"/>
    <property type="match status" value="1"/>
</dbReference>
<evidence type="ECO:0000256" key="3">
    <source>
        <dbReference type="ARBA" id="ARBA00022989"/>
    </source>
</evidence>
<dbReference type="InterPro" id="IPR036869">
    <property type="entry name" value="J_dom_sf"/>
</dbReference>
<dbReference type="EMBL" id="LN871598">
    <property type="protein sequence ID" value="SJK86211.1"/>
    <property type="molecule type" value="Genomic_DNA"/>
</dbReference>
<dbReference type="VEuPathDB" id="PiroplasmaDB:BMR1_03g00210"/>
<dbReference type="CDD" id="cd06257">
    <property type="entry name" value="DnaJ"/>
    <property type="match status" value="1"/>
</dbReference>
<reference evidence="6 7" key="3">
    <citation type="journal article" date="2016" name="Sci. Rep.">
        <title>Genome-wide diversity and gene expression profiling of Babesia microti isolates identify polymorphic genes that mediate host-pathogen interactions.</title>
        <authorList>
            <person name="Silva J.C."/>
            <person name="Cornillot E."/>
            <person name="McCracken C."/>
            <person name="Usmani-Brown S."/>
            <person name="Dwivedi A."/>
            <person name="Ifeonu O.O."/>
            <person name="Crabtree J."/>
            <person name="Gotia H.T."/>
            <person name="Virji A.Z."/>
            <person name="Reynes C."/>
            <person name="Colinge J."/>
            <person name="Kumar V."/>
            <person name="Lawres L."/>
            <person name="Pazzi J.E."/>
            <person name="Pablo J.V."/>
            <person name="Hung C."/>
            <person name="Brancato J."/>
            <person name="Kumari P."/>
            <person name="Orvis J."/>
            <person name="Tretina K."/>
            <person name="Chibucos M."/>
            <person name="Ott S."/>
            <person name="Sadzewicz L."/>
            <person name="Sengamalay N."/>
            <person name="Shetty A.C."/>
            <person name="Su Q."/>
            <person name="Tallon L."/>
            <person name="Fraser C.M."/>
            <person name="Frutos R."/>
            <person name="Molina D.M."/>
            <person name="Krause P.J."/>
            <person name="Ben Mamoun C."/>
        </authorList>
    </citation>
    <scope>NUCLEOTIDE SEQUENCE [LARGE SCALE GENOMIC DNA]</scope>
    <source>
        <strain evidence="6 7">RI</strain>
    </source>
</reference>
<gene>
    <name evidence="6" type="ORF">BMR1_03g00210</name>
</gene>
<name>A0A1R4AB29_BABMR</name>
<feature type="domain" description="J" evidence="5">
    <location>
        <begin position="72"/>
        <end position="136"/>
    </location>
</feature>
<dbReference type="GO" id="GO:0016020">
    <property type="term" value="C:membrane"/>
    <property type="evidence" value="ECO:0007669"/>
    <property type="project" value="UniProtKB-SubCell"/>
</dbReference>
<dbReference type="Proteomes" id="UP000002899">
    <property type="component" value="Chromosome III"/>
</dbReference>
<dbReference type="OrthoDB" id="552049at2759"/>
<evidence type="ECO:0000256" key="4">
    <source>
        <dbReference type="ARBA" id="ARBA00023136"/>
    </source>
</evidence>
<dbReference type="SMART" id="SM00271">
    <property type="entry name" value="DnaJ"/>
    <property type="match status" value="1"/>
</dbReference>
<dbReference type="InterPro" id="IPR015399">
    <property type="entry name" value="DUF1977_DnaJ-like"/>
</dbReference>
<evidence type="ECO:0000256" key="2">
    <source>
        <dbReference type="ARBA" id="ARBA00022692"/>
    </source>
</evidence>
<dbReference type="SUPFAM" id="SSF46565">
    <property type="entry name" value="Chaperone J-domain"/>
    <property type="match status" value="1"/>
</dbReference>
<dbReference type="Pfam" id="PF00226">
    <property type="entry name" value="DnaJ"/>
    <property type="match status" value="1"/>
</dbReference>
<dbReference type="GeneID" id="24424677"/>
<dbReference type="AlphaFoldDB" id="A0A1R4AB29"/>
<proteinExistence type="predicted"/>
<dbReference type="RefSeq" id="XP_021338399.1">
    <property type="nucleotide sequence ID" value="XM_021481802.1"/>
</dbReference>
<sequence>MDNNKIEAENCSKLAYDALRSKSFNKALKLAQRAVSLCPCEEYSKLVTQIKCKQVENESHSKLIKDILSTEDYYEILNVTKSSSEEEIKKAYKKLALVLHPDKNSLPGAEEAFKKISIACQCLTDADKRRIYDQTGSRNPRGFDPTIVTPEQLFEAFFGIDINRAHVRTSHMHSNRHTPSNNISQIAPILLISSIIIFSNLLSQPSKPYSTEPTSKYYNAIKTQVSGVYYYVDPHSFDMDYPPNSPQRIKLEYEVDFGYLENKCYVQNQQRQRALAKYAFSNPPKHLLELPESCQSLRSLKDKYKKLQMKSFQQV</sequence>
<keyword evidence="4" id="KW-0472">Membrane</keyword>
<keyword evidence="2" id="KW-0812">Transmembrane</keyword>
<evidence type="ECO:0000313" key="6">
    <source>
        <dbReference type="EMBL" id="SJK86211.1"/>
    </source>
</evidence>
<evidence type="ECO:0000256" key="1">
    <source>
        <dbReference type="ARBA" id="ARBA00004167"/>
    </source>
</evidence>
<protein>
    <submittedName>
        <fullName evidence="6">DnaJ homolog subfamily B member 12</fullName>
    </submittedName>
</protein>
<comment type="subcellular location">
    <subcellularLocation>
        <location evidence="1">Membrane</location>
        <topology evidence="1">Single-pass membrane protein</topology>
    </subcellularLocation>
</comment>
<dbReference type="InterPro" id="IPR051100">
    <property type="entry name" value="DnaJ_subfamily_B/C"/>
</dbReference>
<accession>A0A1R4AB29</accession>
<evidence type="ECO:0000313" key="7">
    <source>
        <dbReference type="Proteomes" id="UP000002899"/>
    </source>
</evidence>
<dbReference type="PANTHER" id="PTHR43908">
    <property type="entry name" value="AT29763P-RELATED"/>
    <property type="match status" value="1"/>
</dbReference>
<reference evidence="6 7" key="2">
    <citation type="journal article" date="2013" name="PLoS ONE">
        <title>Whole genome mapping and re-organization of the nuclear and mitochondrial genomes of Babesia microti isolates.</title>
        <authorList>
            <person name="Cornillot E."/>
            <person name="Dassouli A."/>
            <person name="Garg A."/>
            <person name="Pachikara N."/>
            <person name="Randazzo S."/>
            <person name="Depoix D."/>
            <person name="Carcy B."/>
            <person name="Delbecq S."/>
            <person name="Frutos R."/>
            <person name="Silva J.C."/>
            <person name="Sutton R."/>
            <person name="Krause P.J."/>
            <person name="Mamoun C.B."/>
        </authorList>
    </citation>
    <scope>NUCLEOTIDE SEQUENCE [LARGE SCALE GENOMIC DNA]</scope>
    <source>
        <strain evidence="6 7">RI</strain>
    </source>
</reference>
<organism evidence="6 7">
    <name type="scientific">Babesia microti (strain RI)</name>
    <dbReference type="NCBI Taxonomy" id="1133968"/>
    <lineage>
        <taxon>Eukaryota</taxon>
        <taxon>Sar</taxon>
        <taxon>Alveolata</taxon>
        <taxon>Apicomplexa</taxon>
        <taxon>Aconoidasida</taxon>
        <taxon>Piroplasmida</taxon>
        <taxon>Babesiidae</taxon>
        <taxon>Babesia</taxon>
    </lineage>
</organism>
<dbReference type="PROSITE" id="PS50076">
    <property type="entry name" value="DNAJ_2"/>
    <property type="match status" value="1"/>
</dbReference>
<evidence type="ECO:0000259" key="5">
    <source>
        <dbReference type="PROSITE" id="PS50076"/>
    </source>
</evidence>
<dbReference type="Gene3D" id="1.10.287.110">
    <property type="entry name" value="DnaJ domain"/>
    <property type="match status" value="1"/>
</dbReference>
<dbReference type="InterPro" id="IPR001623">
    <property type="entry name" value="DnaJ_domain"/>
</dbReference>